<feature type="signal peptide" evidence="1">
    <location>
        <begin position="1"/>
        <end position="17"/>
    </location>
</feature>
<organism evidence="2 3">
    <name type="scientific">Steinernema hermaphroditum</name>
    <dbReference type="NCBI Taxonomy" id="289476"/>
    <lineage>
        <taxon>Eukaryota</taxon>
        <taxon>Metazoa</taxon>
        <taxon>Ecdysozoa</taxon>
        <taxon>Nematoda</taxon>
        <taxon>Chromadorea</taxon>
        <taxon>Rhabditida</taxon>
        <taxon>Tylenchina</taxon>
        <taxon>Panagrolaimomorpha</taxon>
        <taxon>Strongyloidoidea</taxon>
        <taxon>Steinernematidae</taxon>
        <taxon>Steinernema</taxon>
    </lineage>
</organism>
<evidence type="ECO:0000313" key="3">
    <source>
        <dbReference type="Proteomes" id="UP001175271"/>
    </source>
</evidence>
<protein>
    <submittedName>
        <fullName evidence="2">Uncharacterized protein</fullName>
    </submittedName>
</protein>
<dbReference type="EMBL" id="JAUCMV010000003">
    <property type="protein sequence ID" value="KAK0408744.1"/>
    <property type="molecule type" value="Genomic_DNA"/>
</dbReference>
<accession>A0AA39HQ07</accession>
<dbReference type="Proteomes" id="UP001175271">
    <property type="component" value="Unassembled WGS sequence"/>
</dbReference>
<gene>
    <name evidence="2" type="ORF">QR680_004131</name>
</gene>
<reference evidence="2" key="1">
    <citation type="submission" date="2023-06" db="EMBL/GenBank/DDBJ databases">
        <title>Genomic analysis of the entomopathogenic nematode Steinernema hermaphroditum.</title>
        <authorList>
            <person name="Schwarz E.M."/>
            <person name="Heppert J.K."/>
            <person name="Baniya A."/>
            <person name="Schwartz H.T."/>
            <person name="Tan C.-H."/>
            <person name="Antoshechkin I."/>
            <person name="Sternberg P.W."/>
            <person name="Goodrich-Blair H."/>
            <person name="Dillman A.R."/>
        </authorList>
    </citation>
    <scope>NUCLEOTIDE SEQUENCE</scope>
    <source>
        <strain evidence="2">PS9179</strain>
        <tissue evidence="2">Whole animal</tissue>
    </source>
</reference>
<sequence length="81" mass="9134">MKYSLLFIALCIQPIFAKDVSDESRSSEEESLDSFPCLNGGHLFPNTSKCSCPDPQTRNMQDEELFMLELNTDNSLLTITL</sequence>
<keyword evidence="3" id="KW-1185">Reference proteome</keyword>
<name>A0AA39HQ07_9BILA</name>
<keyword evidence="1" id="KW-0732">Signal</keyword>
<feature type="chain" id="PRO_5041256860" evidence="1">
    <location>
        <begin position="18"/>
        <end position="81"/>
    </location>
</feature>
<proteinExistence type="predicted"/>
<comment type="caution">
    <text evidence="2">The sequence shown here is derived from an EMBL/GenBank/DDBJ whole genome shotgun (WGS) entry which is preliminary data.</text>
</comment>
<evidence type="ECO:0000313" key="2">
    <source>
        <dbReference type="EMBL" id="KAK0408744.1"/>
    </source>
</evidence>
<dbReference type="AlphaFoldDB" id="A0AA39HQ07"/>
<evidence type="ECO:0000256" key="1">
    <source>
        <dbReference type="SAM" id="SignalP"/>
    </source>
</evidence>